<dbReference type="RefSeq" id="WP_192143353.1">
    <property type="nucleotide sequence ID" value="NZ_JACYXZ010000003.1"/>
</dbReference>
<dbReference type="Proteomes" id="UP000616839">
    <property type="component" value="Unassembled WGS sequence"/>
</dbReference>
<dbReference type="Pfam" id="PF13561">
    <property type="entry name" value="adh_short_C2"/>
    <property type="match status" value="1"/>
</dbReference>
<evidence type="ECO:0000313" key="4">
    <source>
        <dbReference type="Proteomes" id="UP000616839"/>
    </source>
</evidence>
<dbReference type="CDD" id="cd05233">
    <property type="entry name" value="SDR_c"/>
    <property type="match status" value="1"/>
</dbReference>
<reference evidence="3" key="1">
    <citation type="submission" date="2020-09" db="EMBL/GenBank/DDBJ databases">
        <title>Nocardioides sp. strain MJB4 16S ribosomal RNA gene Genome sequencing and assembly.</title>
        <authorList>
            <person name="Kim I."/>
        </authorList>
    </citation>
    <scope>NUCLEOTIDE SEQUENCE</scope>
    <source>
        <strain evidence="3">MJB4</strain>
    </source>
</reference>
<gene>
    <name evidence="3" type="ORF">IE331_10570</name>
</gene>
<dbReference type="Gene3D" id="3.40.50.720">
    <property type="entry name" value="NAD(P)-binding Rossmann-like Domain"/>
    <property type="match status" value="1"/>
</dbReference>
<dbReference type="PRINTS" id="PR00081">
    <property type="entry name" value="GDHRDH"/>
</dbReference>
<keyword evidence="2" id="KW-0560">Oxidoreductase</keyword>
<keyword evidence="4" id="KW-1185">Reference proteome</keyword>
<proteinExistence type="inferred from homology"/>
<evidence type="ECO:0000313" key="3">
    <source>
        <dbReference type="EMBL" id="MBD8870065.1"/>
    </source>
</evidence>
<evidence type="ECO:0000256" key="1">
    <source>
        <dbReference type="ARBA" id="ARBA00006484"/>
    </source>
</evidence>
<dbReference type="InterPro" id="IPR051122">
    <property type="entry name" value="SDR_DHRS6-like"/>
</dbReference>
<dbReference type="InterPro" id="IPR036291">
    <property type="entry name" value="NAD(P)-bd_dom_sf"/>
</dbReference>
<organism evidence="3 4">
    <name type="scientific">Nocardioides donggukensis</name>
    <dbReference type="NCBI Taxonomy" id="2774019"/>
    <lineage>
        <taxon>Bacteria</taxon>
        <taxon>Bacillati</taxon>
        <taxon>Actinomycetota</taxon>
        <taxon>Actinomycetes</taxon>
        <taxon>Propionibacteriales</taxon>
        <taxon>Nocardioidaceae</taxon>
        <taxon>Nocardioides</taxon>
    </lineage>
</organism>
<comment type="similarity">
    <text evidence="1">Belongs to the short-chain dehydrogenases/reductases (SDR) family.</text>
</comment>
<dbReference type="PANTHER" id="PTHR43477:SF1">
    <property type="entry name" value="DIHYDROANTICAPSIN 7-DEHYDROGENASE"/>
    <property type="match status" value="1"/>
</dbReference>
<dbReference type="AlphaFoldDB" id="A0A927K6J1"/>
<name>A0A927K6J1_9ACTN</name>
<dbReference type="EMBL" id="JACYXZ010000003">
    <property type="protein sequence ID" value="MBD8870065.1"/>
    <property type="molecule type" value="Genomic_DNA"/>
</dbReference>
<accession>A0A927K6J1</accession>
<dbReference type="GO" id="GO:0016491">
    <property type="term" value="F:oxidoreductase activity"/>
    <property type="evidence" value="ECO:0007669"/>
    <property type="project" value="UniProtKB-KW"/>
</dbReference>
<dbReference type="InterPro" id="IPR002347">
    <property type="entry name" value="SDR_fam"/>
</dbReference>
<dbReference type="SUPFAM" id="SSF51735">
    <property type="entry name" value="NAD(P)-binding Rossmann-fold domains"/>
    <property type="match status" value="1"/>
</dbReference>
<sequence>MGDLAYDFSGSRVLVTGGTSGLGLTIAQRFLRSGAHVIVTGRQTLTGSYDAPLAAFEYLRLELTDHDSIARVAEEVGPVDVLVNAAGAALPRALDVHEREFVAHSIRLGLIGPGQLTRRLRYRLGESRQRGGGAVVNTQSLRQWFALSHGAAADTEMLDYTARLGAAWGRDGIRVNGVSSTVVTPRQSQLRVSIERHSGPLLTRTRQERTGTLQDVSSSVLFLASSGAAFVTGQTIVVNGGGAGARLGY</sequence>
<protein>
    <submittedName>
        <fullName evidence="3">SDR family oxidoreductase</fullName>
    </submittedName>
</protein>
<dbReference type="PANTHER" id="PTHR43477">
    <property type="entry name" value="DIHYDROANTICAPSIN 7-DEHYDROGENASE"/>
    <property type="match status" value="1"/>
</dbReference>
<comment type="caution">
    <text evidence="3">The sequence shown here is derived from an EMBL/GenBank/DDBJ whole genome shotgun (WGS) entry which is preliminary data.</text>
</comment>
<evidence type="ECO:0000256" key="2">
    <source>
        <dbReference type="ARBA" id="ARBA00023002"/>
    </source>
</evidence>